<keyword evidence="3" id="KW-1003">Cell membrane</keyword>
<evidence type="ECO:0000256" key="3">
    <source>
        <dbReference type="ARBA" id="ARBA00022475"/>
    </source>
</evidence>
<feature type="transmembrane region" description="Helical" evidence="7">
    <location>
        <begin position="109"/>
        <end position="127"/>
    </location>
</feature>
<evidence type="ECO:0000256" key="7">
    <source>
        <dbReference type="SAM" id="Phobius"/>
    </source>
</evidence>
<feature type="transmembrane region" description="Helical" evidence="7">
    <location>
        <begin position="439"/>
        <end position="456"/>
    </location>
</feature>
<keyword evidence="6 7" id="KW-0472">Membrane</keyword>
<feature type="transmembrane region" description="Helical" evidence="7">
    <location>
        <begin position="410"/>
        <end position="427"/>
    </location>
</feature>
<sequence>MTFRPFWQDGWIRPTLPQLIAPLRNPALRADGEALLFSAKSFAAAMLAYFIALRIGLPRPSWAIVTVYLVSQPTAGASFSRGLYRLMGTLVGALATVAIVPIFANEPVVCSAVLAGWIGLGLFLSLLDRTPRSYAFVLSGYTTSLIGFPAVAAPGAVFDTAIVRVQEIALGILCAVVIHRYVFPRPMTGQFQARLAATLHDARRLVRDVLNTASESSCRDDRYRMALDMLALRGLATHLPYDPVTTRLRGATLRTLHDRLAHLLLLLNDVEERLSLIHAPGMPEELAQLLYRVRRWITLDTPNDRGTEAHRVFQNARSLNHADDATLIDGLVANIARHLAELVGLLHDIERLGAEASAAECATEPLHGDGKTTGYVFHRDPMMAARAGLGAACGITLGCFFWIWSAWPDGGLAVSVLGVTCALFGNVDAPVPYVRKYMLGSVYGIAISLIYSFTVLPRVFEFWVLIAVLAPAFLFGGSLQARPSTAFMALGITLTVPILVGLGPVYGGDFAEAINSSIALLMGVGFGAATMTLFQTVSPDTAINRLLLLGRRDAAYRVRSRVSAEAAWTNLTIDRIALLRPRLGLSVRPTTETIDMIVRDLRIGHAVSRLRERLDPLESEAVSAICVLLRDIAHYFDRGSPSVDELSKQVEELIAFIAVGTRARRLLLDPLIDLRFALSSVQNSEARA</sequence>
<keyword evidence="2" id="KW-0813">Transport</keyword>
<feature type="transmembrane region" description="Helical" evidence="7">
    <location>
        <begin position="486"/>
        <end position="506"/>
    </location>
</feature>
<dbReference type="InterPro" id="IPR006726">
    <property type="entry name" value="PHBA_efflux_AaeB/fusaric-R"/>
</dbReference>
<evidence type="ECO:0000256" key="2">
    <source>
        <dbReference type="ARBA" id="ARBA00022448"/>
    </source>
</evidence>
<keyword evidence="4 7" id="KW-0812">Transmembrane</keyword>
<reference evidence="8 9" key="2">
    <citation type="submission" date="2020-11" db="EMBL/GenBank/DDBJ databases">
        <title>Description of novel Gluconobacter species.</title>
        <authorList>
            <person name="Cleenwerck I."/>
            <person name="Cnockaert M."/>
            <person name="Borremans W."/>
            <person name="Wieme A.D."/>
            <person name="De Vuyst L."/>
            <person name="Vandamme P."/>
        </authorList>
    </citation>
    <scope>NUCLEOTIDE SEQUENCE [LARGE SCALE GENOMIC DNA]</scope>
    <source>
        <strain evidence="8 9">LMG 27748</strain>
    </source>
</reference>
<organism evidence="8 9">
    <name type="scientific">Gluconobacter cerevisiae</name>
    <dbReference type="NCBI Taxonomy" id="1379734"/>
    <lineage>
        <taxon>Bacteria</taxon>
        <taxon>Pseudomonadati</taxon>
        <taxon>Pseudomonadota</taxon>
        <taxon>Alphaproteobacteria</taxon>
        <taxon>Acetobacterales</taxon>
        <taxon>Acetobacteraceae</taxon>
        <taxon>Gluconobacter</taxon>
    </lineage>
</organism>
<feature type="transmembrane region" description="Helical" evidence="7">
    <location>
        <begin position="163"/>
        <end position="183"/>
    </location>
</feature>
<dbReference type="Pfam" id="PF04632">
    <property type="entry name" value="FUSC"/>
    <property type="match status" value="1"/>
</dbReference>
<evidence type="ECO:0000256" key="1">
    <source>
        <dbReference type="ARBA" id="ARBA00004651"/>
    </source>
</evidence>
<feature type="transmembrane region" description="Helical" evidence="7">
    <location>
        <begin position="387"/>
        <end position="404"/>
    </location>
</feature>
<dbReference type="PANTHER" id="PTHR30509">
    <property type="entry name" value="P-HYDROXYBENZOIC ACID EFFLUX PUMP SUBUNIT-RELATED"/>
    <property type="match status" value="1"/>
</dbReference>
<dbReference type="Proteomes" id="UP000630952">
    <property type="component" value="Unassembled WGS sequence"/>
</dbReference>
<dbReference type="RefSeq" id="WP_194254990.1">
    <property type="nucleotide sequence ID" value="NZ_JABCQO010000004.1"/>
</dbReference>
<evidence type="ECO:0000256" key="6">
    <source>
        <dbReference type="ARBA" id="ARBA00023136"/>
    </source>
</evidence>
<proteinExistence type="predicted"/>
<evidence type="ECO:0000313" key="9">
    <source>
        <dbReference type="Proteomes" id="UP000630952"/>
    </source>
</evidence>
<keyword evidence="9" id="KW-1185">Reference proteome</keyword>
<comment type="caution">
    <text evidence="8">The sequence shown here is derived from an EMBL/GenBank/DDBJ whole genome shotgun (WGS) entry which is preliminary data.</text>
</comment>
<comment type="subcellular location">
    <subcellularLocation>
        <location evidence="1">Cell membrane</location>
        <topology evidence="1">Multi-pass membrane protein</topology>
    </subcellularLocation>
</comment>
<evidence type="ECO:0000313" key="8">
    <source>
        <dbReference type="EMBL" id="MBF0876659.1"/>
    </source>
</evidence>
<feature type="transmembrane region" description="Helical" evidence="7">
    <location>
        <begin position="34"/>
        <end position="52"/>
    </location>
</feature>
<evidence type="ECO:0000256" key="4">
    <source>
        <dbReference type="ARBA" id="ARBA00022692"/>
    </source>
</evidence>
<feature type="transmembrane region" description="Helical" evidence="7">
    <location>
        <begin position="518"/>
        <end position="537"/>
    </location>
</feature>
<reference evidence="9" key="1">
    <citation type="submission" date="2020-04" db="EMBL/GenBank/DDBJ databases">
        <title>Description of novel Gluconacetobacter.</title>
        <authorList>
            <person name="Sombolestani A."/>
        </authorList>
    </citation>
    <scope>NUCLEOTIDE SEQUENCE [LARGE SCALE GENOMIC DNA]</scope>
    <source>
        <strain evidence="9">LMG 27748</strain>
    </source>
</reference>
<feature type="transmembrane region" description="Helical" evidence="7">
    <location>
        <begin position="134"/>
        <end position="157"/>
    </location>
</feature>
<protein>
    <submittedName>
        <fullName evidence="8">FUSC family protein</fullName>
    </submittedName>
</protein>
<accession>A0ABR9YDF1</accession>
<feature type="transmembrane region" description="Helical" evidence="7">
    <location>
        <begin position="462"/>
        <end position="479"/>
    </location>
</feature>
<feature type="transmembrane region" description="Helical" evidence="7">
    <location>
        <begin position="83"/>
        <end position="103"/>
    </location>
</feature>
<name>A0ABR9YDF1_9PROT</name>
<keyword evidence="5 7" id="KW-1133">Transmembrane helix</keyword>
<evidence type="ECO:0000256" key="5">
    <source>
        <dbReference type="ARBA" id="ARBA00022989"/>
    </source>
</evidence>
<gene>
    <name evidence="8" type="ORF">HKD21_07345</name>
</gene>
<dbReference type="PANTHER" id="PTHR30509:SF9">
    <property type="entry name" value="MULTIDRUG RESISTANCE PROTEIN MDTO"/>
    <property type="match status" value="1"/>
</dbReference>
<dbReference type="EMBL" id="JABCQO010000004">
    <property type="protein sequence ID" value="MBF0876659.1"/>
    <property type="molecule type" value="Genomic_DNA"/>
</dbReference>